<evidence type="ECO:0000313" key="1">
    <source>
        <dbReference type="EMBL" id="ABU78694.1"/>
    </source>
</evidence>
<organism evidence="1 2">
    <name type="scientific">Cronobacter sakazakii (strain ATCC BAA-894)</name>
    <name type="common">Enterobacter sakazakii</name>
    <dbReference type="NCBI Taxonomy" id="290339"/>
    <lineage>
        <taxon>Bacteria</taxon>
        <taxon>Pseudomonadati</taxon>
        <taxon>Pseudomonadota</taxon>
        <taxon>Gammaproteobacteria</taxon>
        <taxon>Enterobacterales</taxon>
        <taxon>Enterobacteriaceae</taxon>
        <taxon>Cronobacter</taxon>
    </lineage>
</organism>
<reference evidence="1 2" key="1">
    <citation type="journal article" date="2010" name="PLoS ONE">
        <title>Genome sequence of Cronobacter sakazakii BAA-894 and comparative genomic hybridization analysis with other Cronobacter species.</title>
        <authorList>
            <person name="Kucerova E."/>
            <person name="Clifton S.W."/>
            <person name="Xia X.Q."/>
            <person name="Long F."/>
            <person name="Porwollik S."/>
            <person name="Fulton L."/>
            <person name="Fronick C."/>
            <person name="Minx P."/>
            <person name="Kyung K."/>
            <person name="Warren W."/>
            <person name="Fulton R."/>
            <person name="Feng D."/>
            <person name="Wollam A."/>
            <person name="Shah N."/>
            <person name="Bhonagiri V."/>
            <person name="Nash W.E."/>
            <person name="Hallsworth-Pepin K."/>
            <person name="Wilson R.K."/>
            <person name="McClelland M."/>
            <person name="Forsythe S.J."/>
        </authorList>
    </citation>
    <scope>NUCLEOTIDE SEQUENCE [LARGE SCALE GENOMIC DNA]</scope>
    <source>
        <strain evidence="1 2">ATCC BAA-894</strain>
    </source>
</reference>
<dbReference type="AlphaFoldDB" id="A7MQF8"/>
<evidence type="ECO:0000313" key="2">
    <source>
        <dbReference type="Proteomes" id="UP000000260"/>
    </source>
</evidence>
<dbReference type="Proteomes" id="UP000000260">
    <property type="component" value="Chromosome"/>
</dbReference>
<accession>A7MQF8</accession>
<dbReference type="HOGENOM" id="CLU_3097909_0_0_6"/>
<dbReference type="EMBL" id="CP000783">
    <property type="protein sequence ID" value="ABU78694.1"/>
    <property type="molecule type" value="Genomic_DNA"/>
</dbReference>
<name>A7MQF8_CROS8</name>
<proteinExistence type="predicted"/>
<dbReference type="KEGG" id="esa:ESA_03479"/>
<protein>
    <submittedName>
        <fullName evidence="1">Uncharacterized protein</fullName>
    </submittedName>
</protein>
<keyword evidence="2" id="KW-1185">Reference proteome</keyword>
<gene>
    <name evidence="1" type="ordered locus">ESA_03479</name>
</gene>
<sequence length="51" mass="5799">MALRRCQSGASRRMKRLPFLEKPAPRQVIVVSLDAGRENNIVFLQLSSTQE</sequence>